<keyword evidence="1" id="KW-0472">Membrane</keyword>
<dbReference type="OrthoDB" id="296070at2759"/>
<protein>
    <recommendedName>
        <fullName evidence="4">Transmembrane protein</fullName>
    </recommendedName>
</protein>
<feature type="transmembrane region" description="Helical" evidence="1">
    <location>
        <begin position="155"/>
        <end position="172"/>
    </location>
</feature>
<keyword evidence="1" id="KW-1133">Transmembrane helix</keyword>
<gene>
    <name evidence="2" type="ORF">GSPATT00030102001</name>
</gene>
<evidence type="ECO:0008006" key="4">
    <source>
        <dbReference type="Google" id="ProtNLM"/>
    </source>
</evidence>
<feature type="transmembrane region" description="Helical" evidence="1">
    <location>
        <begin position="80"/>
        <end position="99"/>
    </location>
</feature>
<reference evidence="2 3" key="1">
    <citation type="journal article" date="2006" name="Nature">
        <title>Global trends of whole-genome duplications revealed by the ciliate Paramecium tetraurelia.</title>
        <authorList>
            <consortium name="Genoscope"/>
            <person name="Aury J.-M."/>
            <person name="Jaillon O."/>
            <person name="Duret L."/>
            <person name="Noel B."/>
            <person name="Jubin C."/>
            <person name="Porcel B.M."/>
            <person name="Segurens B."/>
            <person name="Daubin V."/>
            <person name="Anthouard V."/>
            <person name="Aiach N."/>
            <person name="Arnaiz O."/>
            <person name="Billaut A."/>
            <person name="Beisson J."/>
            <person name="Blanc I."/>
            <person name="Bouhouche K."/>
            <person name="Camara F."/>
            <person name="Duharcourt S."/>
            <person name="Guigo R."/>
            <person name="Gogendeau D."/>
            <person name="Katinka M."/>
            <person name="Keller A.-M."/>
            <person name="Kissmehl R."/>
            <person name="Klotz C."/>
            <person name="Koll F."/>
            <person name="Le Moue A."/>
            <person name="Lepere C."/>
            <person name="Malinsky S."/>
            <person name="Nowacki M."/>
            <person name="Nowak J.K."/>
            <person name="Plattner H."/>
            <person name="Poulain J."/>
            <person name="Ruiz F."/>
            <person name="Serrano V."/>
            <person name="Zagulski M."/>
            <person name="Dessen P."/>
            <person name="Betermier M."/>
            <person name="Weissenbach J."/>
            <person name="Scarpelli C."/>
            <person name="Schachter V."/>
            <person name="Sperling L."/>
            <person name="Meyer E."/>
            <person name="Cohen J."/>
            <person name="Wincker P."/>
        </authorList>
    </citation>
    <scope>NUCLEOTIDE SEQUENCE [LARGE SCALE GENOMIC DNA]</scope>
    <source>
        <strain evidence="2 3">Stock d4-2</strain>
    </source>
</reference>
<dbReference type="InParanoid" id="A0BLQ2"/>
<dbReference type="Proteomes" id="UP000000600">
    <property type="component" value="Unassembled WGS sequence"/>
</dbReference>
<keyword evidence="1" id="KW-0812">Transmembrane</keyword>
<evidence type="ECO:0000256" key="1">
    <source>
        <dbReference type="SAM" id="Phobius"/>
    </source>
</evidence>
<evidence type="ECO:0000313" key="2">
    <source>
        <dbReference type="EMBL" id="CAK59469.1"/>
    </source>
</evidence>
<organism evidence="2 3">
    <name type="scientific">Paramecium tetraurelia</name>
    <dbReference type="NCBI Taxonomy" id="5888"/>
    <lineage>
        <taxon>Eukaryota</taxon>
        <taxon>Sar</taxon>
        <taxon>Alveolata</taxon>
        <taxon>Ciliophora</taxon>
        <taxon>Intramacronucleata</taxon>
        <taxon>Oligohymenophorea</taxon>
        <taxon>Peniculida</taxon>
        <taxon>Parameciidae</taxon>
        <taxon>Paramecium</taxon>
    </lineage>
</organism>
<dbReference type="KEGG" id="ptm:GSPATT00030102001"/>
<feature type="transmembrane region" description="Helical" evidence="1">
    <location>
        <begin position="105"/>
        <end position="123"/>
    </location>
</feature>
<feature type="transmembrane region" description="Helical" evidence="1">
    <location>
        <begin position="53"/>
        <end position="73"/>
    </location>
</feature>
<dbReference type="GeneID" id="5012651"/>
<dbReference type="HOGENOM" id="CLU_481891_0_0_1"/>
<name>A0BLQ2_PARTE</name>
<evidence type="ECO:0000313" key="3">
    <source>
        <dbReference type="Proteomes" id="UP000000600"/>
    </source>
</evidence>
<dbReference type="RefSeq" id="XP_001426867.1">
    <property type="nucleotide sequence ID" value="XM_001426830.1"/>
</dbReference>
<sequence length="566" mass="66810">MNKFTLRFPSQMEKKYEEFTREQSLFHFKCYQPILIIINLGVAIIQLKEGQIINGLFESIATLFFILQIPYILKYRKGKNTCNLFVINNLIMTAIQILVDRNTPSYDNAYVSGCGIIIINITLLEHYDFVWNAFALLIITISRLFYILFYFKFDGMAVLYIVVSFYLFILLYKKSYEKRTLFIQYQNEKEISIYLITIKLGNVLNEIIQDIYIQFKFDQKSFQFELKYANHYAEQRLGISCNQDFKDFLHQYSIQDTQLQPKGNSKQKQNIQGSTGLDCQNIGQYLYDKMIQSKSPQKKIELTIQKNNSKQLYNLKVFAYQNESRELLMLMEQKQDILHDDTQLKLKEQEIKLLSSRLDKINTRTNKQLFQLCQLQQNSDDRYYFKVSESLISAQIISNTKIKMILDAFQIYYIKINYSELQTFSLKNIIYQSLMIMNNVADVENKSIQFESDSTDHFVITSIQHIIQFIFSNLLYLFLIQKSHKHIKVELSKIETEQCMAFNFYIEGFISLEFLRQNTFIIQMIYKGLQLVGPKAEVTTTSFFQDTCPSLLQVKIYKNLDIVLNG</sequence>
<feature type="transmembrane region" description="Helical" evidence="1">
    <location>
        <begin position="30"/>
        <end position="47"/>
    </location>
</feature>
<proteinExistence type="predicted"/>
<feature type="transmembrane region" description="Helical" evidence="1">
    <location>
        <begin position="130"/>
        <end position="149"/>
    </location>
</feature>
<accession>A0BLQ2</accession>
<keyword evidence="3" id="KW-1185">Reference proteome</keyword>
<dbReference type="OMA" id="FVWNAFA"/>
<dbReference type="AlphaFoldDB" id="A0BLQ2"/>
<dbReference type="EMBL" id="CT868002">
    <property type="protein sequence ID" value="CAK59469.1"/>
    <property type="molecule type" value="Genomic_DNA"/>
</dbReference>